<evidence type="ECO:0000313" key="1">
    <source>
        <dbReference type="EMBL" id="MBD8875446.1"/>
    </source>
</evidence>
<dbReference type="Pfam" id="PF10983">
    <property type="entry name" value="DUF2793"/>
    <property type="match status" value="1"/>
</dbReference>
<sequence>MTTPLLGLPEIAASQSQKHVTHNEALGVLDALVQLSVLSQSQPSAPGSPADGDRYIVPTEATGDFAGQDGAIASHREGTWSFFAPQAGWRAYVADEGGCAVFNGTSWTGPGVVTLASTLNGAESRIVTVEEELILSGASVASSVVIPDRAIVFCVSTRTTEEVTGVWNYHCGIAGEAEKFGGFLGIAAGSTNAGVIGPQAFYADTPVVLTANGDTGAFTGGKVRVALHYLLPIAPEN</sequence>
<protein>
    <submittedName>
        <fullName evidence="1">DUF2793 domain-containing protein</fullName>
    </submittedName>
</protein>
<proteinExistence type="predicted"/>
<keyword evidence="2" id="KW-1185">Reference proteome</keyword>
<dbReference type="Proteomes" id="UP000615687">
    <property type="component" value="Unassembled WGS sequence"/>
</dbReference>
<dbReference type="InterPro" id="IPR021251">
    <property type="entry name" value="DUF2793"/>
</dbReference>
<evidence type="ECO:0000313" key="2">
    <source>
        <dbReference type="Proteomes" id="UP000615687"/>
    </source>
</evidence>
<gene>
    <name evidence="1" type="ORF">IG617_04000</name>
</gene>
<dbReference type="RefSeq" id="WP_192107590.1">
    <property type="nucleotide sequence ID" value="NZ_JACYXJ010000002.1"/>
</dbReference>
<dbReference type="EMBL" id="JACYXJ010000002">
    <property type="protein sequence ID" value="MBD8875446.1"/>
    <property type="molecule type" value="Genomic_DNA"/>
</dbReference>
<reference evidence="1 2" key="1">
    <citation type="submission" date="2020-09" db="EMBL/GenBank/DDBJ databases">
        <title>The genome sequence of type strain Labrenzia polysiphoniae KACC 19711.</title>
        <authorList>
            <person name="Liu Y."/>
        </authorList>
    </citation>
    <scope>NUCLEOTIDE SEQUENCE [LARGE SCALE GENOMIC DNA]</scope>
    <source>
        <strain evidence="1 2">KACC 19711</strain>
    </source>
</reference>
<organism evidence="1 2">
    <name type="scientific">Roseibium polysiphoniae</name>
    <dbReference type="NCBI Taxonomy" id="2571221"/>
    <lineage>
        <taxon>Bacteria</taxon>
        <taxon>Pseudomonadati</taxon>
        <taxon>Pseudomonadota</taxon>
        <taxon>Alphaproteobacteria</taxon>
        <taxon>Hyphomicrobiales</taxon>
        <taxon>Stappiaceae</taxon>
        <taxon>Roseibium</taxon>
    </lineage>
</organism>
<accession>A0ABR9C692</accession>
<name>A0ABR9C692_9HYPH</name>
<comment type="caution">
    <text evidence="1">The sequence shown here is derived from an EMBL/GenBank/DDBJ whole genome shotgun (WGS) entry which is preliminary data.</text>
</comment>